<dbReference type="Pfam" id="PF03645">
    <property type="entry name" value="Tctex-1"/>
    <property type="match status" value="1"/>
</dbReference>
<dbReference type="GO" id="GO:0005737">
    <property type="term" value="C:cytoplasm"/>
    <property type="evidence" value="ECO:0007669"/>
    <property type="project" value="TreeGrafter"/>
</dbReference>
<dbReference type="Gene3D" id="3.30.1140.40">
    <property type="entry name" value="Tctex-1"/>
    <property type="match status" value="1"/>
</dbReference>
<evidence type="ECO:0000256" key="2">
    <source>
        <dbReference type="SAM" id="MobiDB-lite"/>
    </source>
</evidence>
<proteinExistence type="inferred from homology"/>
<dbReference type="InterPro" id="IPR005334">
    <property type="entry name" value="Tctex-1-like"/>
</dbReference>
<dbReference type="GO" id="GO:0007018">
    <property type="term" value="P:microtubule-based movement"/>
    <property type="evidence" value="ECO:0007669"/>
    <property type="project" value="TreeGrafter"/>
</dbReference>
<dbReference type="GeneID" id="116298512"/>
<name>A0A6P8I6B1_ACTTE</name>
<reference evidence="4" key="1">
    <citation type="submission" date="2025-08" db="UniProtKB">
        <authorList>
            <consortium name="RefSeq"/>
        </authorList>
    </citation>
    <scope>IDENTIFICATION</scope>
    <source>
        <tissue evidence="4">Tentacle</tissue>
    </source>
</reference>
<dbReference type="Proteomes" id="UP000515163">
    <property type="component" value="Unplaced"/>
</dbReference>
<dbReference type="PANTHER" id="PTHR21255:SF65">
    <property type="entry name" value="TCTEX1 DOMAIN-CONTAINING PROTEIN 2"/>
    <property type="match status" value="1"/>
</dbReference>
<dbReference type="PANTHER" id="PTHR21255">
    <property type="entry name" value="T-COMPLEX-ASSOCIATED-TESTIS-EXPRESSED 1/ DYNEIN LIGHT CHAIN"/>
    <property type="match status" value="1"/>
</dbReference>
<dbReference type="OrthoDB" id="10248487at2759"/>
<dbReference type="InParanoid" id="A0A6P8I6B1"/>
<dbReference type="InterPro" id="IPR038586">
    <property type="entry name" value="Tctex-1-like_sf"/>
</dbReference>
<feature type="region of interest" description="Disordered" evidence="2">
    <location>
        <begin position="52"/>
        <end position="78"/>
    </location>
</feature>
<evidence type="ECO:0000313" key="4">
    <source>
        <dbReference type="RefSeq" id="XP_031562871.1"/>
    </source>
</evidence>
<keyword evidence="3" id="KW-1185">Reference proteome</keyword>
<gene>
    <name evidence="4" type="primary">LOC116298512</name>
</gene>
<dbReference type="GO" id="GO:0045505">
    <property type="term" value="F:dynein intermediate chain binding"/>
    <property type="evidence" value="ECO:0007669"/>
    <property type="project" value="TreeGrafter"/>
</dbReference>
<organism evidence="3 4">
    <name type="scientific">Actinia tenebrosa</name>
    <name type="common">Australian red waratah sea anemone</name>
    <dbReference type="NCBI Taxonomy" id="6105"/>
    <lineage>
        <taxon>Eukaryota</taxon>
        <taxon>Metazoa</taxon>
        <taxon>Cnidaria</taxon>
        <taxon>Anthozoa</taxon>
        <taxon>Hexacorallia</taxon>
        <taxon>Actiniaria</taxon>
        <taxon>Actiniidae</taxon>
        <taxon>Actinia</taxon>
    </lineage>
</organism>
<evidence type="ECO:0000313" key="3">
    <source>
        <dbReference type="Proteomes" id="UP000515163"/>
    </source>
</evidence>
<dbReference type="KEGG" id="aten:116298512"/>
<accession>A0A6P8I6B1</accession>
<protein>
    <submittedName>
        <fullName evidence="4">Uncharacterized protein LOC116298512</fullName>
    </submittedName>
</protein>
<sequence>MTSKSRKRSVTLNSLDPAFFRQDRHKERLQTSSINSLASGIAFLSNGSRPRSCTWHGNEDQSAPIISGASNNNNNNNNDDSIADVSDFNHECEFEINELLRQIITEELENELRGKNYDSPSCVKQAAKISQGVEVRVKSISKTNTKVVAVVFIGEIRDQGIEITSQCLWDPLTDSFATASFRNHSLFAVCTVFTVS</sequence>
<dbReference type="GO" id="GO:0005868">
    <property type="term" value="C:cytoplasmic dynein complex"/>
    <property type="evidence" value="ECO:0007669"/>
    <property type="project" value="TreeGrafter"/>
</dbReference>
<dbReference type="RefSeq" id="XP_031562871.1">
    <property type="nucleotide sequence ID" value="XM_031707011.1"/>
</dbReference>
<dbReference type="CDD" id="cd21451">
    <property type="entry name" value="DLC-like_TCTEX1D"/>
    <property type="match status" value="1"/>
</dbReference>
<comment type="similarity">
    <text evidence="1">Belongs to the dynein light chain Tctex-type family.</text>
</comment>
<evidence type="ECO:0000256" key="1">
    <source>
        <dbReference type="ARBA" id="ARBA00005361"/>
    </source>
</evidence>
<dbReference type="AlphaFoldDB" id="A0A6P8I6B1"/>